<feature type="binding site" evidence="3">
    <location>
        <position position="133"/>
    </location>
    <ligand>
        <name>Zn(2+)</name>
        <dbReference type="ChEBI" id="CHEBI:29105"/>
        <label>2</label>
    </ligand>
</feature>
<dbReference type="EMBL" id="CP041217">
    <property type="protein sequence ID" value="QDH21117.1"/>
    <property type="molecule type" value="Genomic_DNA"/>
</dbReference>
<gene>
    <name evidence="5" type="ORF">FFV09_09785</name>
</gene>
<dbReference type="Proteomes" id="UP000316968">
    <property type="component" value="Chromosome"/>
</dbReference>
<dbReference type="GO" id="GO:0016813">
    <property type="term" value="F:hydrolase activity, acting on carbon-nitrogen (but not peptide) bonds, in linear amidines"/>
    <property type="evidence" value="ECO:0007669"/>
    <property type="project" value="InterPro"/>
</dbReference>
<dbReference type="PANTHER" id="PTHR32494">
    <property type="entry name" value="ALLANTOATE DEIMINASE-RELATED"/>
    <property type="match status" value="1"/>
</dbReference>
<feature type="binding site" evidence="3">
    <location>
        <position position="87"/>
    </location>
    <ligand>
        <name>Zn(2+)</name>
        <dbReference type="ChEBI" id="CHEBI:29105"/>
        <label>1</label>
    </ligand>
</feature>
<sequence length="416" mass="44565">MSEQKRPADDLKLRIERHIEAIGAFTSTPGRGTTRLTYSEQDRQARTYIKQVMAEYGLQVREDGFGNIFGKQEGTIEGAPSVLIGSHFDSVPNGGSYDGPAGVIAGLEVARLFRENGLTPKYPLEAIAMIEEEGGRFIGGLLGSRAMLGAISREEFANTKDKDGITTIEAMQAIGLDPELPGKRDAQSLKAFLELHIEQGPILEEEGLPIGIVEAIVGLTQIQVTVRGSAGHAGTMPMERRADALVAAAKIVARLPELALEQGGGTVATIGRLNVFPNGANVIPNRVVFTADLRAGREEDVLGMLEKAEALARSVAGGGIEVDIERQLYIQPKRMSGKVRELLEKGSESLGIPYRALNSGAGHDAMIFSDYTDVGMLFVPSRGGLSHCPEEWSDAADIARAVEILYEAAKALTEAD</sequence>
<keyword evidence="3" id="KW-0479">Metal-binding</keyword>
<dbReference type="AlphaFoldDB" id="A0A4Y6UXX3"/>
<dbReference type="KEGG" id="saca:FFV09_09785"/>
<feature type="domain" description="Peptidase M20 dimerisation" evidence="4">
    <location>
        <begin position="218"/>
        <end position="316"/>
    </location>
</feature>
<comment type="similarity">
    <text evidence="1">Belongs to the peptidase M20 family.</text>
</comment>
<dbReference type="InterPro" id="IPR002933">
    <property type="entry name" value="Peptidase_M20"/>
</dbReference>
<name>A0A4Y6UXX3_SACBS</name>
<evidence type="ECO:0000256" key="2">
    <source>
        <dbReference type="ARBA" id="ARBA00022801"/>
    </source>
</evidence>
<reference evidence="5 6" key="1">
    <citation type="submission" date="2019-06" db="EMBL/GenBank/DDBJ databases">
        <title>Saccharibacillus brassicae sp. nov., an endophytic bacterium isolated from Chinese cabbage seeds (Brassica pekinensis).</title>
        <authorList>
            <person name="Jiang L."/>
            <person name="Lee J."/>
            <person name="Kim S.W."/>
        </authorList>
    </citation>
    <scope>NUCLEOTIDE SEQUENCE [LARGE SCALE GENOMIC DNA]</scope>
    <source>
        <strain evidence="6">KCTC 43072 / ATSA2</strain>
    </source>
</reference>
<dbReference type="InterPro" id="IPR010158">
    <property type="entry name" value="Amidase_Cbmase"/>
</dbReference>
<dbReference type="SUPFAM" id="SSF55031">
    <property type="entry name" value="Bacterial exopeptidase dimerisation domain"/>
    <property type="match status" value="1"/>
</dbReference>
<feature type="binding site" evidence="3">
    <location>
        <position position="98"/>
    </location>
    <ligand>
        <name>Zn(2+)</name>
        <dbReference type="ChEBI" id="CHEBI:29105"/>
        <label>1</label>
    </ligand>
</feature>
<keyword evidence="2 5" id="KW-0378">Hydrolase</keyword>
<dbReference type="PANTHER" id="PTHR32494:SF5">
    <property type="entry name" value="ALLANTOATE AMIDOHYDROLASE"/>
    <property type="match status" value="1"/>
</dbReference>
<keyword evidence="3" id="KW-0862">Zinc</keyword>
<evidence type="ECO:0000313" key="6">
    <source>
        <dbReference type="Proteomes" id="UP000316968"/>
    </source>
</evidence>
<comment type="cofactor">
    <cofactor evidence="3">
        <name>Zn(2+)</name>
        <dbReference type="ChEBI" id="CHEBI:29105"/>
    </cofactor>
    <text evidence="3">Binds 2 Zn(2+) ions per subunit.</text>
</comment>
<dbReference type="NCBIfam" id="NF006771">
    <property type="entry name" value="PRK09290.1-5"/>
    <property type="match status" value="1"/>
</dbReference>
<feature type="binding site" evidence="3">
    <location>
        <position position="196"/>
    </location>
    <ligand>
        <name>Zn(2+)</name>
        <dbReference type="ChEBI" id="CHEBI:29105"/>
        <label>1</label>
    </ligand>
</feature>
<evidence type="ECO:0000256" key="3">
    <source>
        <dbReference type="PIRSR" id="PIRSR001235-1"/>
    </source>
</evidence>
<dbReference type="CDD" id="cd03884">
    <property type="entry name" value="M20_bAS"/>
    <property type="match status" value="1"/>
</dbReference>
<dbReference type="GO" id="GO:0046872">
    <property type="term" value="F:metal ion binding"/>
    <property type="evidence" value="ECO:0007669"/>
    <property type="project" value="UniProtKB-KW"/>
</dbReference>
<feature type="binding site" evidence="3">
    <location>
        <position position="387"/>
    </location>
    <ligand>
        <name>Zn(2+)</name>
        <dbReference type="ChEBI" id="CHEBI:29105"/>
        <label>2</label>
    </ligand>
</feature>
<evidence type="ECO:0000259" key="4">
    <source>
        <dbReference type="Pfam" id="PF07687"/>
    </source>
</evidence>
<dbReference type="Pfam" id="PF07687">
    <property type="entry name" value="M20_dimer"/>
    <property type="match status" value="1"/>
</dbReference>
<dbReference type="SUPFAM" id="SSF53187">
    <property type="entry name" value="Zn-dependent exopeptidases"/>
    <property type="match status" value="1"/>
</dbReference>
<dbReference type="RefSeq" id="WP_141447664.1">
    <property type="nucleotide sequence ID" value="NZ_CP041217.1"/>
</dbReference>
<dbReference type="OrthoDB" id="9808195at2"/>
<dbReference type="InterPro" id="IPR036264">
    <property type="entry name" value="Bact_exopeptidase_dim_dom"/>
</dbReference>
<evidence type="ECO:0000256" key="1">
    <source>
        <dbReference type="ARBA" id="ARBA00006153"/>
    </source>
</evidence>
<feature type="binding site" evidence="3">
    <location>
        <position position="98"/>
    </location>
    <ligand>
        <name>Zn(2+)</name>
        <dbReference type="ChEBI" id="CHEBI:29105"/>
        <label>2</label>
    </ligand>
</feature>
<dbReference type="Pfam" id="PF01546">
    <property type="entry name" value="Peptidase_M20"/>
    <property type="match status" value="1"/>
</dbReference>
<evidence type="ECO:0000313" key="5">
    <source>
        <dbReference type="EMBL" id="QDH21117.1"/>
    </source>
</evidence>
<dbReference type="NCBIfam" id="TIGR01879">
    <property type="entry name" value="hydantase"/>
    <property type="match status" value="1"/>
</dbReference>
<accession>A0A4Y6UXX3</accession>
<dbReference type="Gene3D" id="3.40.630.10">
    <property type="entry name" value="Zn peptidases"/>
    <property type="match status" value="1"/>
</dbReference>
<dbReference type="PIRSF" id="PIRSF001235">
    <property type="entry name" value="Amidase_carbamoylase"/>
    <property type="match status" value="1"/>
</dbReference>
<keyword evidence="6" id="KW-1185">Reference proteome</keyword>
<proteinExistence type="inferred from homology"/>
<protein>
    <submittedName>
        <fullName evidence="5">Zn-dependent hydrolase</fullName>
    </submittedName>
</protein>
<dbReference type="InterPro" id="IPR011650">
    <property type="entry name" value="Peptidase_M20_dimer"/>
</dbReference>
<dbReference type="Gene3D" id="3.30.70.360">
    <property type="match status" value="1"/>
</dbReference>
<organism evidence="5 6">
    <name type="scientific">Saccharibacillus brassicae</name>
    <dbReference type="NCBI Taxonomy" id="2583377"/>
    <lineage>
        <taxon>Bacteria</taxon>
        <taxon>Bacillati</taxon>
        <taxon>Bacillota</taxon>
        <taxon>Bacilli</taxon>
        <taxon>Bacillales</taxon>
        <taxon>Paenibacillaceae</taxon>
        <taxon>Saccharibacillus</taxon>
    </lineage>
</organism>